<dbReference type="EMBL" id="SOCA01000002">
    <property type="protein sequence ID" value="TDU73260.1"/>
    <property type="molecule type" value="Genomic_DNA"/>
</dbReference>
<sequence length="97" mass="10813">MLLTRRLSTSIRPNNFGISSREISSLPSRSSFLNHAGGEAGTPACLGVVAGTVCADTGIIEVPRTERRKREWFAVMVTKVVPRTGERWTKEWKNRIL</sequence>
<gene>
    <name evidence="1" type="ORF">EI77_01729</name>
</gene>
<keyword evidence="2" id="KW-1185">Reference proteome</keyword>
<dbReference type="Proteomes" id="UP000295662">
    <property type="component" value="Unassembled WGS sequence"/>
</dbReference>
<name>A0A4R7S4C1_9BACT</name>
<reference evidence="1 2" key="1">
    <citation type="submission" date="2019-03" db="EMBL/GenBank/DDBJ databases">
        <title>Genomic Encyclopedia of Archaeal and Bacterial Type Strains, Phase II (KMG-II): from individual species to whole genera.</title>
        <authorList>
            <person name="Goeker M."/>
        </authorList>
    </citation>
    <scope>NUCLEOTIDE SEQUENCE [LARGE SCALE GENOMIC DNA]</scope>
    <source>
        <strain evidence="1 2">ATCC 25309</strain>
    </source>
</reference>
<evidence type="ECO:0000313" key="1">
    <source>
        <dbReference type="EMBL" id="TDU73260.1"/>
    </source>
</evidence>
<evidence type="ECO:0000313" key="2">
    <source>
        <dbReference type="Proteomes" id="UP000295662"/>
    </source>
</evidence>
<organism evidence="1 2">
    <name type="scientific">Prosthecobacter fusiformis</name>
    <dbReference type="NCBI Taxonomy" id="48464"/>
    <lineage>
        <taxon>Bacteria</taxon>
        <taxon>Pseudomonadati</taxon>
        <taxon>Verrucomicrobiota</taxon>
        <taxon>Verrucomicrobiia</taxon>
        <taxon>Verrucomicrobiales</taxon>
        <taxon>Verrucomicrobiaceae</taxon>
        <taxon>Prosthecobacter</taxon>
    </lineage>
</organism>
<proteinExistence type="predicted"/>
<comment type="caution">
    <text evidence="1">The sequence shown here is derived from an EMBL/GenBank/DDBJ whole genome shotgun (WGS) entry which is preliminary data.</text>
</comment>
<dbReference type="AlphaFoldDB" id="A0A4R7S4C1"/>
<accession>A0A4R7S4C1</accession>
<protein>
    <submittedName>
        <fullName evidence="1">Uncharacterized protein</fullName>
    </submittedName>
</protein>